<dbReference type="SMART" id="SM00369">
    <property type="entry name" value="LRR_TYP"/>
    <property type="match status" value="3"/>
</dbReference>
<dbReference type="PROSITE" id="PS51450">
    <property type="entry name" value="LRR"/>
    <property type="match status" value="1"/>
</dbReference>
<sequence length="362" mass="41575">MNGQSFLLIMTIQFCLIYEFNVSQHNTNDEEISVLKDNNRRNCSYVYEDVFCDCDEDNYELKCYNVEASEDLIFAFNYVLNVTKIYYWTLLEVQCINPFDSVTKTFHITNELFTTGPKFEKIVFVGDCSKAKHYDNLLAVDRDIESIVMTKNTVRMATTCQMFQTKLERLQELTITDSLMAGDMISATFSTKCLGQYGTRNEALPLVRLRIRSCNVTLIESGAFFNLAELQSIDLSDNQLTHLSRQVFASHLYKLRSFRLSNNRLTALSADFFEKLPQLRELDLSGNLLTTLPFISATGAPQVIHLAANPWDCRCKLVWIINDSNDKSENQRFFDGPLCATPEAVENYALMDGLRFVDQRFC</sequence>
<dbReference type="PRINTS" id="PR00019">
    <property type="entry name" value="LEURICHRPT"/>
</dbReference>
<dbReference type="SUPFAM" id="SSF52058">
    <property type="entry name" value="L domain-like"/>
    <property type="match status" value="1"/>
</dbReference>
<dbReference type="InterPro" id="IPR001611">
    <property type="entry name" value="Leu-rich_rpt"/>
</dbReference>
<dbReference type="InterPro" id="IPR032675">
    <property type="entry name" value="LRR_dom_sf"/>
</dbReference>
<dbReference type="InterPro" id="IPR003591">
    <property type="entry name" value="Leu-rich_rpt_typical-subtyp"/>
</dbReference>
<dbReference type="EMBL" id="OC917809">
    <property type="protein sequence ID" value="CAD7648051.1"/>
    <property type="molecule type" value="Genomic_DNA"/>
</dbReference>
<keyword evidence="2 4" id="KW-0732">Signal</keyword>
<dbReference type="EMBL" id="CAJPVJ010002984">
    <property type="protein sequence ID" value="CAG2167054.1"/>
    <property type="molecule type" value="Genomic_DNA"/>
</dbReference>
<dbReference type="PANTHER" id="PTHR24369">
    <property type="entry name" value="ANTIGEN BSP, PUTATIVE-RELATED"/>
    <property type="match status" value="1"/>
</dbReference>
<proteinExistence type="predicted"/>
<dbReference type="Gene3D" id="3.80.10.10">
    <property type="entry name" value="Ribonuclease Inhibitor"/>
    <property type="match status" value="1"/>
</dbReference>
<evidence type="ECO:0000256" key="4">
    <source>
        <dbReference type="SAM" id="SignalP"/>
    </source>
</evidence>
<evidence type="ECO:0000256" key="3">
    <source>
        <dbReference type="ARBA" id="ARBA00022737"/>
    </source>
</evidence>
<evidence type="ECO:0000313" key="5">
    <source>
        <dbReference type="EMBL" id="CAD7648051.1"/>
    </source>
</evidence>
<reference evidence="5" key="1">
    <citation type="submission" date="2020-11" db="EMBL/GenBank/DDBJ databases">
        <authorList>
            <person name="Tran Van P."/>
        </authorList>
    </citation>
    <scope>NUCLEOTIDE SEQUENCE</scope>
</reference>
<dbReference type="Pfam" id="PF13855">
    <property type="entry name" value="LRR_8"/>
    <property type="match status" value="2"/>
</dbReference>
<feature type="signal peptide" evidence="4">
    <location>
        <begin position="1"/>
        <end position="17"/>
    </location>
</feature>
<dbReference type="OrthoDB" id="2013775at2759"/>
<dbReference type="InterPro" id="IPR050541">
    <property type="entry name" value="LRR_TM_domain-containing"/>
</dbReference>
<name>A0A7R9LWQ1_9ACAR</name>
<organism evidence="5">
    <name type="scientific">Oppiella nova</name>
    <dbReference type="NCBI Taxonomy" id="334625"/>
    <lineage>
        <taxon>Eukaryota</taxon>
        <taxon>Metazoa</taxon>
        <taxon>Ecdysozoa</taxon>
        <taxon>Arthropoda</taxon>
        <taxon>Chelicerata</taxon>
        <taxon>Arachnida</taxon>
        <taxon>Acari</taxon>
        <taxon>Acariformes</taxon>
        <taxon>Sarcoptiformes</taxon>
        <taxon>Oribatida</taxon>
        <taxon>Brachypylina</taxon>
        <taxon>Oppioidea</taxon>
        <taxon>Oppiidae</taxon>
        <taxon>Oppiella</taxon>
    </lineage>
</organism>
<evidence type="ECO:0000313" key="6">
    <source>
        <dbReference type="Proteomes" id="UP000728032"/>
    </source>
</evidence>
<protein>
    <submittedName>
        <fullName evidence="5">Uncharacterized protein</fullName>
    </submittedName>
</protein>
<evidence type="ECO:0000256" key="2">
    <source>
        <dbReference type="ARBA" id="ARBA00022729"/>
    </source>
</evidence>
<evidence type="ECO:0000256" key="1">
    <source>
        <dbReference type="ARBA" id="ARBA00022614"/>
    </source>
</evidence>
<dbReference type="Proteomes" id="UP000728032">
    <property type="component" value="Unassembled WGS sequence"/>
</dbReference>
<gene>
    <name evidence="5" type="ORF">ONB1V03_LOCUS6566</name>
</gene>
<keyword evidence="1" id="KW-0433">Leucine-rich repeat</keyword>
<dbReference type="PANTHER" id="PTHR24369:SF210">
    <property type="entry name" value="CHAOPTIN-RELATED"/>
    <property type="match status" value="1"/>
</dbReference>
<dbReference type="AlphaFoldDB" id="A0A7R9LWQ1"/>
<feature type="chain" id="PRO_5036403555" evidence="4">
    <location>
        <begin position="18"/>
        <end position="362"/>
    </location>
</feature>
<keyword evidence="3" id="KW-0677">Repeat</keyword>
<keyword evidence="6" id="KW-1185">Reference proteome</keyword>
<dbReference type="GO" id="GO:0005886">
    <property type="term" value="C:plasma membrane"/>
    <property type="evidence" value="ECO:0007669"/>
    <property type="project" value="TreeGrafter"/>
</dbReference>
<accession>A0A7R9LWQ1</accession>